<dbReference type="SUPFAM" id="SSF56925">
    <property type="entry name" value="OMPA-like"/>
    <property type="match status" value="1"/>
</dbReference>
<dbReference type="GeneID" id="61275530"/>
<name>A0A1Y3YBE0_9BACT</name>
<evidence type="ECO:0000313" key="6">
    <source>
        <dbReference type="Proteomes" id="UP000284243"/>
    </source>
</evidence>
<dbReference type="Proteomes" id="UP000284243">
    <property type="component" value="Unassembled WGS sequence"/>
</dbReference>
<dbReference type="Proteomes" id="UP000283426">
    <property type="component" value="Unassembled WGS sequence"/>
</dbReference>
<dbReference type="EMBL" id="QRYW01000043">
    <property type="protein sequence ID" value="RGV20022.1"/>
    <property type="molecule type" value="Genomic_DNA"/>
</dbReference>
<evidence type="ECO:0000313" key="7">
    <source>
        <dbReference type="Proteomes" id="UP000284434"/>
    </source>
</evidence>
<reference evidence="1" key="2">
    <citation type="submission" date="2022-01" db="EMBL/GenBank/DDBJ databases">
        <title>Collection of gut derived symbiotic bacterial strains cultured from healthy donors.</title>
        <authorList>
            <person name="Lin H."/>
            <person name="Kohout C."/>
            <person name="Waligurski E."/>
            <person name="Pamer E.G."/>
        </authorList>
    </citation>
    <scope>NUCLEOTIDE SEQUENCE</scope>
    <source>
        <strain evidence="1">DFI.1.149</strain>
    </source>
</reference>
<dbReference type="Proteomes" id="UP000284434">
    <property type="component" value="Unassembled WGS sequence"/>
</dbReference>
<sequence length="214" mass="24264">MKKIIYLFCLICTITLAKGQYYRPDRGFLPGINAGYFYPTGDMGKILKNGIGGNVSAKYLINKMIGIGFEAGYYGFKTKVNLNKDDVSQKYKYHLIPVLLEATFYVPTWNRTTLPYLGIQFGGYFSQLDVGRQYTGYSASLSFSKHLFLFSPGVGLHGGLLFQLSDKVWMDLKVRADYVPRIDDAYEYNEYTQGNIGFNKMLNIGGNIGLLYRF</sequence>
<dbReference type="InterPro" id="IPR011250">
    <property type="entry name" value="OMP/PagP_B-barrel"/>
</dbReference>
<protein>
    <submittedName>
        <fullName evidence="1">Porin family protein</fullName>
    </submittedName>
</protein>
<gene>
    <name evidence="3" type="ORF">DWW24_16845</name>
    <name evidence="2" type="ORF">DWW57_05305</name>
    <name evidence="4" type="ORF">DXA53_19130</name>
    <name evidence="1" type="ORF">L0P03_02745</name>
</gene>
<evidence type="ECO:0000313" key="1">
    <source>
        <dbReference type="EMBL" id="MCG4958772.1"/>
    </source>
</evidence>
<evidence type="ECO:0000313" key="2">
    <source>
        <dbReference type="EMBL" id="RGU57381.1"/>
    </source>
</evidence>
<comment type="caution">
    <text evidence="4">The sequence shown here is derived from an EMBL/GenBank/DDBJ whole genome shotgun (WGS) entry which is preliminary data.</text>
</comment>
<proteinExistence type="predicted"/>
<evidence type="ECO:0000313" key="5">
    <source>
        <dbReference type="Proteomes" id="UP000283426"/>
    </source>
</evidence>
<organism evidence="4 7">
    <name type="scientific">Odoribacter splanchnicus</name>
    <dbReference type="NCBI Taxonomy" id="28118"/>
    <lineage>
        <taxon>Bacteria</taxon>
        <taxon>Pseudomonadati</taxon>
        <taxon>Bacteroidota</taxon>
        <taxon>Bacteroidia</taxon>
        <taxon>Bacteroidales</taxon>
        <taxon>Odoribacteraceae</taxon>
        <taxon>Odoribacter</taxon>
    </lineage>
</organism>
<reference evidence="5 6" key="1">
    <citation type="submission" date="2018-08" db="EMBL/GenBank/DDBJ databases">
        <title>A genome reference for cultivated species of the human gut microbiota.</title>
        <authorList>
            <person name="Zou Y."/>
            <person name="Xue W."/>
            <person name="Luo G."/>
        </authorList>
    </citation>
    <scope>NUCLEOTIDE SEQUENCE [LARGE SCALE GENOMIC DNA]</scope>
    <source>
        <strain evidence="3 5">AF14-6AC</strain>
        <strain evidence="2 6">AF16-14</strain>
        <strain evidence="4 7">OF03-11</strain>
    </source>
</reference>
<dbReference type="AlphaFoldDB" id="A0A1Y3YBE0"/>
<dbReference type="EMBL" id="QRYC01000005">
    <property type="protein sequence ID" value="RGU57381.1"/>
    <property type="molecule type" value="Genomic_DNA"/>
</dbReference>
<dbReference type="Gene3D" id="2.40.160.20">
    <property type="match status" value="1"/>
</dbReference>
<evidence type="ECO:0000313" key="4">
    <source>
        <dbReference type="EMBL" id="RGY02720.1"/>
    </source>
</evidence>
<accession>A0A1Y3YBE0</accession>
<dbReference type="Proteomes" id="UP001199750">
    <property type="component" value="Unassembled WGS sequence"/>
</dbReference>
<dbReference type="EMBL" id="JAKNDN010000004">
    <property type="protein sequence ID" value="MCG4958772.1"/>
    <property type="molecule type" value="Genomic_DNA"/>
</dbReference>
<dbReference type="EMBL" id="QSCO01000042">
    <property type="protein sequence ID" value="RGY02720.1"/>
    <property type="molecule type" value="Genomic_DNA"/>
</dbReference>
<dbReference type="RefSeq" id="WP_013612483.1">
    <property type="nucleotide sequence ID" value="NZ_JADMSC010000011.1"/>
</dbReference>
<evidence type="ECO:0000313" key="3">
    <source>
        <dbReference type="EMBL" id="RGV20022.1"/>
    </source>
</evidence>